<reference evidence="3" key="1">
    <citation type="submission" date="2012-06" db="EMBL/GenBank/DDBJ databases">
        <title>Complete sequence of chromosome of Desulfomonile tiedjei DSM 6799.</title>
        <authorList>
            <person name="Lucas S."/>
            <person name="Copeland A."/>
            <person name="Lapidus A."/>
            <person name="Glavina del Rio T."/>
            <person name="Dalin E."/>
            <person name="Tice H."/>
            <person name="Bruce D."/>
            <person name="Goodwin L."/>
            <person name="Pitluck S."/>
            <person name="Peters L."/>
            <person name="Ovchinnikova G."/>
            <person name="Zeytun A."/>
            <person name="Lu M."/>
            <person name="Kyrpides N."/>
            <person name="Mavromatis K."/>
            <person name="Ivanova N."/>
            <person name="Brettin T."/>
            <person name="Detter J.C."/>
            <person name="Han C."/>
            <person name="Larimer F."/>
            <person name="Land M."/>
            <person name="Hauser L."/>
            <person name="Markowitz V."/>
            <person name="Cheng J.-F."/>
            <person name="Hugenholtz P."/>
            <person name="Woyke T."/>
            <person name="Wu D."/>
            <person name="Spring S."/>
            <person name="Schroeder M."/>
            <person name="Brambilla E."/>
            <person name="Klenk H.-P."/>
            <person name="Eisen J.A."/>
        </authorList>
    </citation>
    <scope>NUCLEOTIDE SEQUENCE [LARGE SCALE GENOMIC DNA]</scope>
    <source>
        <strain evidence="3">ATCC 49306 / DSM 6799 / DCB-1</strain>
    </source>
</reference>
<keyword evidence="1" id="KW-0732">Signal</keyword>
<gene>
    <name evidence="2" type="ordered locus">Desti_2850</name>
</gene>
<proteinExistence type="predicted"/>
<keyword evidence="3" id="KW-1185">Reference proteome</keyword>
<evidence type="ECO:0000313" key="3">
    <source>
        <dbReference type="Proteomes" id="UP000006055"/>
    </source>
</evidence>
<evidence type="ECO:0000313" key="2">
    <source>
        <dbReference type="EMBL" id="AFM25519.1"/>
    </source>
</evidence>
<evidence type="ECO:0008006" key="4">
    <source>
        <dbReference type="Google" id="ProtNLM"/>
    </source>
</evidence>
<accession>I4C7H8</accession>
<dbReference type="EMBL" id="CP003360">
    <property type="protein sequence ID" value="AFM25519.1"/>
    <property type="molecule type" value="Genomic_DNA"/>
</dbReference>
<evidence type="ECO:0000256" key="1">
    <source>
        <dbReference type="SAM" id="SignalP"/>
    </source>
</evidence>
<dbReference type="KEGG" id="dti:Desti_2850"/>
<protein>
    <recommendedName>
        <fullName evidence="4">Protochlamydia outer membrane protein domain-containing protein</fullName>
    </recommendedName>
</protein>
<dbReference type="AlphaFoldDB" id="I4C7H8"/>
<dbReference type="Proteomes" id="UP000006055">
    <property type="component" value="Chromosome"/>
</dbReference>
<dbReference type="HOGENOM" id="CLU_862576_0_0_7"/>
<feature type="chain" id="PRO_5003687355" description="Protochlamydia outer membrane protein domain-containing protein" evidence="1">
    <location>
        <begin position="24"/>
        <end position="304"/>
    </location>
</feature>
<dbReference type="RefSeq" id="WP_014810657.1">
    <property type="nucleotide sequence ID" value="NC_018025.1"/>
</dbReference>
<sequence>MRGCCILLSVVIALGLVSTDSYSQNSAVTDFVSAVAGPSFFSAGTQTPGCRKSEMFGSPNLYVGWLEHHKGATWVTNRQGGSTGTAEWPLRGFWLSLSESIMPQDRFGLLLSGSVFFPHRGAGSWYTTGGIGAIDFEVPSYYWWAVDGFVRGGVSDNFDILAGFRWDHTSTRLKYSDNTDDDYVLNLYLPLIGAQLHQQFAGGELLFRIIGTPLVPGRVRYNFWTSTNFSEFGDFDVARGSFVETLLDYRFRMASNLNLGGFVRWNMMHVNTRENSLSGSTTESISWTVDIRSWTVGGSLSLGF</sequence>
<feature type="signal peptide" evidence="1">
    <location>
        <begin position="1"/>
        <end position="23"/>
    </location>
</feature>
<name>I4C7H8_DESTA</name>
<organism evidence="2 3">
    <name type="scientific">Desulfomonile tiedjei (strain ATCC 49306 / DSM 6799 / DCB-1)</name>
    <dbReference type="NCBI Taxonomy" id="706587"/>
    <lineage>
        <taxon>Bacteria</taxon>
        <taxon>Pseudomonadati</taxon>
        <taxon>Thermodesulfobacteriota</taxon>
        <taxon>Desulfomonilia</taxon>
        <taxon>Desulfomonilales</taxon>
        <taxon>Desulfomonilaceae</taxon>
        <taxon>Desulfomonile</taxon>
    </lineage>
</organism>